<keyword evidence="2" id="KW-1185">Reference proteome</keyword>
<dbReference type="EMBL" id="JBAHYK010000204">
    <property type="protein sequence ID" value="KAL0576725.1"/>
    <property type="molecule type" value="Genomic_DNA"/>
</dbReference>
<gene>
    <name evidence="1" type="ORF">V5O48_005248</name>
</gene>
<protein>
    <recommendedName>
        <fullName evidence="3">F-box domain-containing protein</fullName>
    </recommendedName>
</protein>
<accession>A0ABR3FMS1</accession>
<sequence>MSESVYRGATSLPPEVWSRVFHLLPPKSLHVLLNTDPYFHPLVIPFIRSAVNWSCYFDFISDYLQFWVAQYPGCTSAVRSATIGRIGRSRRLWQEEMAWDFGVALPILSTFSNIRVLSLLNVRYPAHDLPSHFASLPNLREAHFMFYNGLCSDATAESISFPVLRSILPPLDYLEVRGLSPIQSTERRGCSIHAGLAAMAVLSCLPSLRILDVDLDSWDSLAAGRASLLPPTSLPAGLQQVSLFRDAPKDATAPVYSKDWGDNFLVELSTTTLSLLRLHVVLGVQVLLSAAASTLVLPSLVEFIGPHHFLPFLAFPHTLQTLWVTTLNIDTPSEWSLSSAFPSSSIPLSLQSFALLEWEPFGTSFSDILSLSPDVSEISLSLAGSSCLSEEDLLGYGSVLARSSITHLTLLGCDLSGSMMERIVLGWKESQPLLVEVRLSASLCWSWGGGRLTTSRLDRVQPSVPTKYDVVYRLNSRHSL</sequence>
<dbReference type="Proteomes" id="UP001465976">
    <property type="component" value="Unassembled WGS sequence"/>
</dbReference>
<organism evidence="1 2">
    <name type="scientific">Marasmius crinis-equi</name>
    <dbReference type="NCBI Taxonomy" id="585013"/>
    <lineage>
        <taxon>Eukaryota</taxon>
        <taxon>Fungi</taxon>
        <taxon>Dikarya</taxon>
        <taxon>Basidiomycota</taxon>
        <taxon>Agaricomycotina</taxon>
        <taxon>Agaricomycetes</taxon>
        <taxon>Agaricomycetidae</taxon>
        <taxon>Agaricales</taxon>
        <taxon>Marasmiineae</taxon>
        <taxon>Marasmiaceae</taxon>
        <taxon>Marasmius</taxon>
    </lineage>
</organism>
<proteinExistence type="predicted"/>
<evidence type="ECO:0000313" key="1">
    <source>
        <dbReference type="EMBL" id="KAL0576725.1"/>
    </source>
</evidence>
<comment type="caution">
    <text evidence="1">The sequence shown here is derived from an EMBL/GenBank/DDBJ whole genome shotgun (WGS) entry which is preliminary data.</text>
</comment>
<evidence type="ECO:0000313" key="2">
    <source>
        <dbReference type="Proteomes" id="UP001465976"/>
    </source>
</evidence>
<name>A0ABR3FMS1_9AGAR</name>
<reference evidence="1 2" key="1">
    <citation type="submission" date="2024-02" db="EMBL/GenBank/DDBJ databases">
        <title>A draft genome for the cacao thread blight pathogen Marasmius crinis-equi.</title>
        <authorList>
            <person name="Cohen S.P."/>
            <person name="Baruah I.K."/>
            <person name="Amoako-Attah I."/>
            <person name="Bukari Y."/>
            <person name="Meinhardt L.W."/>
            <person name="Bailey B.A."/>
        </authorList>
    </citation>
    <scope>NUCLEOTIDE SEQUENCE [LARGE SCALE GENOMIC DNA]</scope>
    <source>
        <strain evidence="1 2">GH-76</strain>
    </source>
</reference>
<evidence type="ECO:0008006" key="3">
    <source>
        <dbReference type="Google" id="ProtNLM"/>
    </source>
</evidence>
<dbReference type="SUPFAM" id="SSF52047">
    <property type="entry name" value="RNI-like"/>
    <property type="match status" value="1"/>
</dbReference>